<comment type="caution">
    <text evidence="1">The sequence shown here is derived from an EMBL/GenBank/DDBJ whole genome shotgun (WGS) entry which is preliminary data.</text>
</comment>
<dbReference type="Gene3D" id="4.10.280.10">
    <property type="entry name" value="Helix-loop-helix DNA-binding domain"/>
    <property type="match status" value="1"/>
</dbReference>
<gene>
    <name evidence="1" type="ORF">ALO_10379</name>
</gene>
<reference evidence="1 2" key="1">
    <citation type="journal article" date="2011" name="EMBO J.">
        <title>Structural diversity of bacterial flagellar motors.</title>
        <authorList>
            <person name="Chen S."/>
            <person name="Beeby M."/>
            <person name="Murphy G.E."/>
            <person name="Leadbetter J.R."/>
            <person name="Hendrixson D.R."/>
            <person name="Briegel A."/>
            <person name="Li Z."/>
            <person name="Shi J."/>
            <person name="Tocheva E.I."/>
            <person name="Muller A."/>
            <person name="Dobro M.J."/>
            <person name="Jensen G.J."/>
        </authorList>
    </citation>
    <scope>NUCLEOTIDE SEQUENCE [LARGE SCALE GENOMIC DNA]</scope>
    <source>
        <strain evidence="1 2">DSM 6540</strain>
    </source>
</reference>
<dbReference type="GO" id="GO:0046983">
    <property type="term" value="F:protein dimerization activity"/>
    <property type="evidence" value="ECO:0007669"/>
    <property type="project" value="InterPro"/>
</dbReference>
<dbReference type="InterPro" id="IPR036638">
    <property type="entry name" value="HLH_DNA-bd_sf"/>
</dbReference>
<dbReference type="OrthoDB" id="1684405at2"/>
<dbReference type="AlphaFoldDB" id="F7NJ23"/>
<dbReference type="STRING" id="1009370.ALO_10379"/>
<dbReference type="SUPFAM" id="SSF140500">
    <property type="entry name" value="BAS1536-like"/>
    <property type="match status" value="1"/>
</dbReference>
<keyword evidence="2" id="KW-1185">Reference proteome</keyword>
<dbReference type="RefSeq" id="WP_004573354.1">
    <property type="nucleotide sequence ID" value="NZ_AFGF01000081.1"/>
</dbReference>
<sequence length="68" mass="7918">MSGLEEKRRKIEEVRRSLSQLVADKQHDLSDREVIQLSSDLDRLIVEYEQAKKFVWGKCGIKTGDNLE</sequence>
<dbReference type="InterPro" id="IPR018540">
    <property type="entry name" value="Spo0E-like"/>
</dbReference>
<dbReference type="Pfam" id="PF09388">
    <property type="entry name" value="SpoOE-like"/>
    <property type="match status" value="1"/>
</dbReference>
<dbReference type="Proteomes" id="UP000003240">
    <property type="component" value="Unassembled WGS sequence"/>
</dbReference>
<name>F7NJ23_9FIRM</name>
<evidence type="ECO:0000313" key="1">
    <source>
        <dbReference type="EMBL" id="EGO64020.1"/>
    </source>
</evidence>
<evidence type="ECO:0008006" key="3">
    <source>
        <dbReference type="Google" id="ProtNLM"/>
    </source>
</evidence>
<dbReference type="GO" id="GO:0043937">
    <property type="term" value="P:regulation of sporulation"/>
    <property type="evidence" value="ECO:0007669"/>
    <property type="project" value="InterPro"/>
</dbReference>
<evidence type="ECO:0000313" key="2">
    <source>
        <dbReference type="Proteomes" id="UP000003240"/>
    </source>
</evidence>
<accession>F7NJ23</accession>
<organism evidence="1 2">
    <name type="scientific">Acetonema longum DSM 6540</name>
    <dbReference type="NCBI Taxonomy" id="1009370"/>
    <lineage>
        <taxon>Bacteria</taxon>
        <taxon>Bacillati</taxon>
        <taxon>Bacillota</taxon>
        <taxon>Negativicutes</taxon>
        <taxon>Acetonemataceae</taxon>
        <taxon>Acetonema</taxon>
    </lineage>
</organism>
<proteinExistence type="predicted"/>
<dbReference type="InterPro" id="IPR037208">
    <property type="entry name" value="Spo0E-like_sf"/>
</dbReference>
<dbReference type="EMBL" id="AFGF01000081">
    <property type="protein sequence ID" value="EGO64020.1"/>
    <property type="molecule type" value="Genomic_DNA"/>
</dbReference>
<protein>
    <recommendedName>
        <fullName evidence="3">Sporulation stage 0, Spo0E-like regulatory phosphatase</fullName>
    </recommendedName>
</protein>